<proteinExistence type="predicted"/>
<accession>K1QZU2</accession>
<sequence length="254" mass="27633">MIAAILLTVIVGAFAEPSVHVVPHAKQAVHEIAHDVHREDIYDKPYIRKHTIIKPVEVVKKFDVHKTVDVPQPIHKVKTVVRPVHVDRPYPQVIVKKKTQYKENRIFRPKPVFEERVHIKKQHVPVPITEHVFKNIPQPRLVVRKYPVDVTKHVHSVRKEPVAVARVKEVGFQVPVIDRKKIHVPVAKAHGGYGGGPALPVGMAGGPGSLAGFGGGAGFQAGPIGGFGSPALMAGPAPFQGGAFMGGSGYANKH</sequence>
<dbReference type="InParanoid" id="K1QZU2"/>
<dbReference type="AlphaFoldDB" id="K1QZU2"/>
<evidence type="ECO:0000313" key="1">
    <source>
        <dbReference type="EMBL" id="EKC39188.1"/>
    </source>
</evidence>
<protein>
    <submittedName>
        <fullName evidence="1">Uncharacterized protein</fullName>
    </submittedName>
</protein>
<reference evidence="1" key="1">
    <citation type="journal article" date="2012" name="Nature">
        <title>The oyster genome reveals stress adaptation and complexity of shell formation.</title>
        <authorList>
            <person name="Zhang G."/>
            <person name="Fang X."/>
            <person name="Guo X."/>
            <person name="Li L."/>
            <person name="Luo R."/>
            <person name="Xu F."/>
            <person name="Yang P."/>
            <person name="Zhang L."/>
            <person name="Wang X."/>
            <person name="Qi H."/>
            <person name="Xiong Z."/>
            <person name="Que H."/>
            <person name="Xie Y."/>
            <person name="Holland P.W."/>
            <person name="Paps J."/>
            <person name="Zhu Y."/>
            <person name="Wu F."/>
            <person name="Chen Y."/>
            <person name="Wang J."/>
            <person name="Peng C."/>
            <person name="Meng J."/>
            <person name="Yang L."/>
            <person name="Liu J."/>
            <person name="Wen B."/>
            <person name="Zhang N."/>
            <person name="Huang Z."/>
            <person name="Zhu Q."/>
            <person name="Feng Y."/>
            <person name="Mount A."/>
            <person name="Hedgecock D."/>
            <person name="Xu Z."/>
            <person name="Liu Y."/>
            <person name="Domazet-Loso T."/>
            <person name="Du Y."/>
            <person name="Sun X."/>
            <person name="Zhang S."/>
            <person name="Liu B."/>
            <person name="Cheng P."/>
            <person name="Jiang X."/>
            <person name="Li J."/>
            <person name="Fan D."/>
            <person name="Wang W."/>
            <person name="Fu W."/>
            <person name="Wang T."/>
            <person name="Wang B."/>
            <person name="Zhang J."/>
            <person name="Peng Z."/>
            <person name="Li Y."/>
            <person name="Li N."/>
            <person name="Wang J."/>
            <person name="Chen M."/>
            <person name="He Y."/>
            <person name="Tan F."/>
            <person name="Song X."/>
            <person name="Zheng Q."/>
            <person name="Huang R."/>
            <person name="Yang H."/>
            <person name="Du X."/>
            <person name="Chen L."/>
            <person name="Yang M."/>
            <person name="Gaffney P.M."/>
            <person name="Wang S."/>
            <person name="Luo L."/>
            <person name="She Z."/>
            <person name="Ming Y."/>
            <person name="Huang W."/>
            <person name="Zhang S."/>
            <person name="Huang B."/>
            <person name="Zhang Y."/>
            <person name="Qu T."/>
            <person name="Ni P."/>
            <person name="Miao G."/>
            <person name="Wang J."/>
            <person name="Wang Q."/>
            <person name="Steinberg C.E."/>
            <person name="Wang H."/>
            <person name="Li N."/>
            <person name="Qian L."/>
            <person name="Zhang G."/>
            <person name="Li Y."/>
            <person name="Yang H."/>
            <person name="Liu X."/>
            <person name="Wang J."/>
            <person name="Yin Y."/>
            <person name="Wang J."/>
        </authorList>
    </citation>
    <scope>NUCLEOTIDE SEQUENCE [LARGE SCALE GENOMIC DNA]</scope>
    <source>
        <strain evidence="1">05x7-T-G4-1.051#20</strain>
    </source>
</reference>
<name>K1QZU2_MAGGI</name>
<organism evidence="1">
    <name type="scientific">Magallana gigas</name>
    <name type="common">Pacific oyster</name>
    <name type="synonym">Crassostrea gigas</name>
    <dbReference type="NCBI Taxonomy" id="29159"/>
    <lineage>
        <taxon>Eukaryota</taxon>
        <taxon>Metazoa</taxon>
        <taxon>Spiralia</taxon>
        <taxon>Lophotrochozoa</taxon>
        <taxon>Mollusca</taxon>
        <taxon>Bivalvia</taxon>
        <taxon>Autobranchia</taxon>
        <taxon>Pteriomorphia</taxon>
        <taxon>Ostreida</taxon>
        <taxon>Ostreoidea</taxon>
        <taxon>Ostreidae</taxon>
        <taxon>Magallana</taxon>
    </lineage>
</organism>
<dbReference type="EMBL" id="JH816189">
    <property type="protein sequence ID" value="EKC39188.1"/>
    <property type="molecule type" value="Genomic_DNA"/>
</dbReference>
<dbReference type="HOGENOM" id="CLU_1095186_0_0_1"/>
<gene>
    <name evidence="1" type="ORF">CGI_10024591</name>
</gene>